<evidence type="ECO:0000256" key="4">
    <source>
        <dbReference type="ARBA" id="ARBA00023002"/>
    </source>
</evidence>
<proteinExistence type="inferred from homology"/>
<dbReference type="Gene3D" id="3.50.50.100">
    <property type="match status" value="1"/>
</dbReference>
<evidence type="ECO:0000256" key="3">
    <source>
        <dbReference type="ARBA" id="ARBA00022827"/>
    </source>
</evidence>
<accession>A0ABZ1S138</accession>
<dbReference type="PRINTS" id="PR00368">
    <property type="entry name" value="FADPNR"/>
</dbReference>
<evidence type="ECO:0000313" key="7">
    <source>
        <dbReference type="EMBL" id="WUP47941.1"/>
    </source>
</evidence>
<keyword evidence="4" id="KW-0560">Oxidoreductase</keyword>
<keyword evidence="5" id="KW-0520">NAD</keyword>
<comment type="similarity">
    <text evidence="1">Belongs to the NADH dehydrogenase family.</text>
</comment>
<dbReference type="PANTHER" id="PTHR43706:SF45">
    <property type="entry name" value="NADH DEHYDROGENASE-LIKE PROTEIN RV1812C"/>
    <property type="match status" value="1"/>
</dbReference>
<evidence type="ECO:0000256" key="5">
    <source>
        <dbReference type="ARBA" id="ARBA00023027"/>
    </source>
</evidence>
<evidence type="ECO:0000313" key="8">
    <source>
        <dbReference type="Proteomes" id="UP001432190"/>
    </source>
</evidence>
<dbReference type="InterPro" id="IPR023753">
    <property type="entry name" value="FAD/NAD-binding_dom"/>
</dbReference>
<evidence type="ECO:0000256" key="1">
    <source>
        <dbReference type="ARBA" id="ARBA00005272"/>
    </source>
</evidence>
<dbReference type="Proteomes" id="UP001432190">
    <property type="component" value="Chromosome"/>
</dbReference>
<keyword evidence="3" id="KW-0274">FAD</keyword>
<dbReference type="EMBL" id="CP108084">
    <property type="protein sequence ID" value="WUP47941.1"/>
    <property type="molecule type" value="Genomic_DNA"/>
</dbReference>
<dbReference type="Pfam" id="PF07992">
    <property type="entry name" value="Pyr_redox_2"/>
    <property type="match status" value="1"/>
</dbReference>
<keyword evidence="8" id="KW-1185">Reference proteome</keyword>
<organism evidence="7 8">
    <name type="scientific">Micromonospora globbae</name>
    <dbReference type="NCBI Taxonomy" id="1894969"/>
    <lineage>
        <taxon>Bacteria</taxon>
        <taxon>Bacillati</taxon>
        <taxon>Actinomycetota</taxon>
        <taxon>Actinomycetes</taxon>
        <taxon>Micromonosporales</taxon>
        <taxon>Micromonosporaceae</taxon>
        <taxon>Micromonospora</taxon>
    </lineage>
</organism>
<dbReference type="PANTHER" id="PTHR43706">
    <property type="entry name" value="NADH DEHYDROGENASE"/>
    <property type="match status" value="1"/>
</dbReference>
<dbReference type="InterPro" id="IPR036188">
    <property type="entry name" value="FAD/NAD-bd_sf"/>
</dbReference>
<keyword evidence="2" id="KW-0285">Flavoprotein</keyword>
<feature type="domain" description="FAD/NAD(P)-binding" evidence="6">
    <location>
        <begin position="5"/>
        <end position="333"/>
    </location>
</feature>
<sequence>MNPKRILVVGAGHVGLYAALRLSKKLSSLEAEVIVVDPQPHMTYQPFLPEASAGNISPRHSVVPLRRELRRCTVVAGTITRIEHARKVATVQPIAGPPREISYDHVIVAPGSVSRTLPIPGLHEHGIGFKTIGEAIYLRNHVLDRLDVAAATSDPDVRRSALTFVFVGGGYAGIEAIAEMEDMARDALRYYPELTPEDMRWVLVEATQRVLPEVDRDMGAYTVQQLLKRNMDIRLDTRLESCVDKLVKLSDGDSFRADTIVWTAGVKPSPLLDKTDLPRDQRGRVTCLPTLQVVDGDRVVEGAWSAGDCAAVPDLTGPPGAYCSPSAQHAVRQAARMADNIRAVIRGREPVEYRHKHAGSVASLGLHKGVAQVYGIKMKGWPAWFMHRTYHMSRIPSFNRKVRVVVDWTLAFFLKREVVALGQLHDPREEFLEASQPVPVRQG</sequence>
<evidence type="ECO:0000256" key="2">
    <source>
        <dbReference type="ARBA" id="ARBA00022630"/>
    </source>
</evidence>
<protein>
    <submittedName>
        <fullName evidence="7">NAD(P)/FAD-dependent oxidoreductase</fullName>
    </submittedName>
</protein>
<name>A0ABZ1S138_9ACTN</name>
<dbReference type="RefSeq" id="WP_328850628.1">
    <property type="nucleotide sequence ID" value="NZ_CP108084.1"/>
</dbReference>
<gene>
    <name evidence="7" type="ORF">OG994_20200</name>
</gene>
<dbReference type="SUPFAM" id="SSF51905">
    <property type="entry name" value="FAD/NAD(P)-binding domain"/>
    <property type="match status" value="1"/>
</dbReference>
<evidence type="ECO:0000259" key="6">
    <source>
        <dbReference type="Pfam" id="PF07992"/>
    </source>
</evidence>
<reference evidence="7" key="1">
    <citation type="submission" date="2022-10" db="EMBL/GenBank/DDBJ databases">
        <title>The complete genomes of actinobacterial strains from the NBC collection.</title>
        <authorList>
            <person name="Joergensen T.S."/>
            <person name="Alvarez Arevalo M."/>
            <person name="Sterndorff E.B."/>
            <person name="Faurdal D."/>
            <person name="Vuksanovic O."/>
            <person name="Mourched A.-S."/>
            <person name="Charusanti P."/>
            <person name="Shaw S."/>
            <person name="Blin K."/>
            <person name="Weber T."/>
        </authorList>
    </citation>
    <scope>NUCLEOTIDE SEQUENCE</scope>
    <source>
        <strain evidence="7">NBC_00256</strain>
    </source>
</reference>
<dbReference type="InterPro" id="IPR045024">
    <property type="entry name" value="NDH-2"/>
</dbReference>